<dbReference type="EMBL" id="JBHSWV010000380">
    <property type="protein sequence ID" value="MFC6767459.1"/>
    <property type="molecule type" value="Genomic_DNA"/>
</dbReference>
<evidence type="ECO:0000256" key="1">
    <source>
        <dbReference type="SAM" id="MobiDB-lite"/>
    </source>
</evidence>
<feature type="compositionally biased region" description="Basic and acidic residues" evidence="1">
    <location>
        <begin position="1"/>
        <end position="11"/>
    </location>
</feature>
<keyword evidence="3" id="KW-1185">Reference proteome</keyword>
<proteinExistence type="predicted"/>
<dbReference type="PROSITE" id="PS51318">
    <property type="entry name" value="TAT"/>
    <property type="match status" value="1"/>
</dbReference>
<dbReference type="RefSeq" id="WP_273740345.1">
    <property type="nucleotide sequence ID" value="NZ_JAQIVI010000380.1"/>
</dbReference>
<reference evidence="2 3" key="1">
    <citation type="journal article" date="2019" name="Int. J. Syst. Evol. Microbiol.">
        <title>The Global Catalogue of Microorganisms (GCM) 10K type strain sequencing project: providing services to taxonomists for standard genome sequencing and annotation.</title>
        <authorList>
            <consortium name="The Broad Institute Genomics Platform"/>
            <consortium name="The Broad Institute Genome Sequencing Center for Infectious Disease"/>
            <person name="Wu L."/>
            <person name="Ma J."/>
        </authorList>
    </citation>
    <scope>NUCLEOTIDE SEQUENCE [LARGE SCALE GENOMIC DNA]</scope>
    <source>
        <strain evidence="2 3">LMG 29247</strain>
    </source>
</reference>
<feature type="region of interest" description="Disordered" evidence="1">
    <location>
        <begin position="254"/>
        <end position="333"/>
    </location>
</feature>
<feature type="region of interest" description="Disordered" evidence="1">
    <location>
        <begin position="1"/>
        <end position="26"/>
    </location>
</feature>
<accession>A0ABD5SSC0</accession>
<dbReference type="AlphaFoldDB" id="A0ABD5SSC0"/>
<gene>
    <name evidence="2" type="ORF">ACFQE6_21455</name>
</gene>
<dbReference type="Proteomes" id="UP001596383">
    <property type="component" value="Unassembled WGS sequence"/>
</dbReference>
<dbReference type="InterPro" id="IPR006311">
    <property type="entry name" value="TAT_signal"/>
</dbReference>
<evidence type="ECO:0000313" key="2">
    <source>
        <dbReference type="EMBL" id="MFC6767459.1"/>
    </source>
</evidence>
<dbReference type="InterPro" id="IPR011050">
    <property type="entry name" value="Pectin_lyase_fold/virulence"/>
</dbReference>
<protein>
    <submittedName>
        <fullName evidence="2">Right-handed parallel beta-helix repeat-containing protein</fullName>
    </submittedName>
</protein>
<dbReference type="SUPFAM" id="SSF51126">
    <property type="entry name" value="Pectin lyase-like"/>
    <property type="match status" value="1"/>
</dbReference>
<comment type="caution">
    <text evidence="2">The sequence shown here is derived from an EMBL/GenBank/DDBJ whole genome shotgun (WGS) entry which is preliminary data.</text>
</comment>
<sequence>MARDESVRDADGPAEPTVSDDEQSEHSILDRRSYLKVASATAVAAGIGTTAASAADGDYEVIEARGQSIRIGSGETWENKLIDFGNRNNITITAKGSNWTIRNIGFTGTIPYNETIFGVCDSGSGTSVMENVYFGESTGEQPSGERSICIWVDPSHSGHLDVTNVNFNVPGNNGIYGSAPAYNGDGGTIALEGCYGNDCHHTAFRIGDCGMSIENCVSYKSGTRAANRNIWVWEGNYGGGATVRNSHFITNGTGGSVVTNGSPNLTLDNVHTDDGRGDGSNPQHFVPDGCPESGEEAASGGSGGGSSSPPSNDVGDSDEDLPENTLTVTGTGDATEYYVETTDELVADPNAGSLEVHDEIDGTSASGWVTTSSHVDGFRFAGDLHEVAFRQGSARIEVNGEVIDPDQYNGDEPELENTLLVDGIGTAGGTSYEFTVSGAVEKATVEGATIDDEDAIDGGHVAGGVAGWRDGFRFDGDLAELTVDGNARVLVNGEQVDPADYGQEQPHVLTLVGNGSAANYEITVDGTIDTVDGDDSEEFATVSSGTTVEGSIERGAQRFRFSGTLTDVTFIDGSAHVYLDDRRIDPDQYGEQELLPNAIVIDGAGTDGETSYSFEIDGEVVTASYRDASIDPGDEIEGRSATGSVDDELDAYWFDGDIMDFRLSGNASVDVQYNARSN</sequence>
<name>A0ABD5SSC0_9EURY</name>
<evidence type="ECO:0000313" key="3">
    <source>
        <dbReference type="Proteomes" id="UP001596383"/>
    </source>
</evidence>
<organism evidence="2 3">
    <name type="scientific">Natrinema soli</name>
    <dbReference type="NCBI Taxonomy" id="1930624"/>
    <lineage>
        <taxon>Archaea</taxon>
        <taxon>Methanobacteriati</taxon>
        <taxon>Methanobacteriota</taxon>
        <taxon>Stenosarchaea group</taxon>
        <taxon>Halobacteria</taxon>
        <taxon>Halobacteriales</taxon>
        <taxon>Natrialbaceae</taxon>
        <taxon>Natrinema</taxon>
    </lineage>
</organism>